<gene>
    <name evidence="1" type="ORF">BSTOLATCC_MIC36451</name>
</gene>
<name>A0AAU9JMG6_9CILI</name>
<proteinExistence type="predicted"/>
<organism evidence="1 2">
    <name type="scientific">Blepharisma stoltei</name>
    <dbReference type="NCBI Taxonomy" id="1481888"/>
    <lineage>
        <taxon>Eukaryota</taxon>
        <taxon>Sar</taxon>
        <taxon>Alveolata</taxon>
        <taxon>Ciliophora</taxon>
        <taxon>Postciliodesmatophora</taxon>
        <taxon>Heterotrichea</taxon>
        <taxon>Heterotrichida</taxon>
        <taxon>Blepharismidae</taxon>
        <taxon>Blepharisma</taxon>
    </lineage>
</organism>
<dbReference type="EMBL" id="CAJZBQ010000036">
    <property type="protein sequence ID" value="CAG9324665.1"/>
    <property type="molecule type" value="Genomic_DNA"/>
</dbReference>
<dbReference type="Proteomes" id="UP001162131">
    <property type="component" value="Unassembled WGS sequence"/>
</dbReference>
<comment type="caution">
    <text evidence="1">The sequence shown here is derived from an EMBL/GenBank/DDBJ whole genome shotgun (WGS) entry which is preliminary data.</text>
</comment>
<accession>A0AAU9JMG6</accession>
<keyword evidence="2" id="KW-1185">Reference proteome</keyword>
<sequence length="540" mass="63948">MEFLDHKSMFLVICWLFYENPCQKHYWLKLCEKLTDIKFGSFWKQLEEDGYKELKVPEGWSFLVPYYIYDYFVRTIKFSNKENLFLNELDSIAAISRFHFPFAKKLCEEEISKIKAIFSTEYVRSRFSEYSVSYGEELIDEFLRKIFMFDLGEKNTSARVLINNYTIVNSYAWIRDPTIRFSGTTYSLLNCFSSFISFKTCNNLEERIRSVELPSSILFFDFLKKINKYAAELMSDPANYNETLENQINLMESFANEEIISIDFVPKDSDLKNMIQLLSSNLFGGLMKFWMKSSTSELWSQREKYISRYNILCEEYSKEYPDDYNYLINSVEYDWTKGFKCFLIYLPEMMNKILGNSKSQDASKIFHLIKPFFKILLSQNMYKLWRKLFLKGHVLQSLVIDTFCSIEEIFPLINKIEAQFYFSAFDKSSANFGIVEIRSDIKILIKEFTKIPAIMQCYREIVTDIEINEADYEGFVEEILEKTYLIKFTKGVVGRSTCNNFIFISTCSETDDIELQKGAILVTFLHEIIHLLKQKIYFKN</sequence>
<evidence type="ECO:0000313" key="1">
    <source>
        <dbReference type="EMBL" id="CAG9324665.1"/>
    </source>
</evidence>
<dbReference type="AlphaFoldDB" id="A0AAU9JMG6"/>
<protein>
    <submittedName>
        <fullName evidence="1">Uncharacterized protein</fullName>
    </submittedName>
</protein>
<evidence type="ECO:0000313" key="2">
    <source>
        <dbReference type="Proteomes" id="UP001162131"/>
    </source>
</evidence>
<reference evidence="1" key="1">
    <citation type="submission" date="2021-09" db="EMBL/GenBank/DDBJ databases">
        <authorList>
            <consortium name="AG Swart"/>
            <person name="Singh M."/>
            <person name="Singh A."/>
            <person name="Seah K."/>
            <person name="Emmerich C."/>
        </authorList>
    </citation>
    <scope>NUCLEOTIDE SEQUENCE</scope>
    <source>
        <strain evidence="1">ATCC30299</strain>
    </source>
</reference>